<proteinExistence type="predicted"/>
<protein>
    <submittedName>
        <fullName evidence="6">OmpA family protein</fullName>
    </submittedName>
</protein>
<evidence type="ECO:0000313" key="7">
    <source>
        <dbReference type="Proteomes" id="UP000241440"/>
    </source>
</evidence>
<accession>A0A855SCK8</accession>
<evidence type="ECO:0000256" key="4">
    <source>
        <dbReference type="PROSITE-ProRule" id="PRU00473"/>
    </source>
</evidence>
<dbReference type="InterPro" id="IPR050330">
    <property type="entry name" value="Bact_OuterMem_StrucFunc"/>
</dbReference>
<evidence type="ECO:0000256" key="1">
    <source>
        <dbReference type="ARBA" id="ARBA00004442"/>
    </source>
</evidence>
<keyword evidence="2 4" id="KW-0472">Membrane</keyword>
<dbReference type="RefSeq" id="WP_045083199.1">
    <property type="nucleotide sequence ID" value="NZ_JZSV01000006.1"/>
</dbReference>
<dbReference type="Pfam" id="PF00691">
    <property type="entry name" value="OmpA"/>
    <property type="match status" value="1"/>
</dbReference>
<dbReference type="PANTHER" id="PTHR30329:SF21">
    <property type="entry name" value="LIPOPROTEIN YIAD-RELATED"/>
    <property type="match status" value="1"/>
</dbReference>
<comment type="caution">
    <text evidence="6">The sequence shown here is derived from an EMBL/GenBank/DDBJ whole genome shotgun (WGS) entry which is preliminary data.</text>
</comment>
<gene>
    <name evidence="6" type="ORF">C0W41_10655</name>
</gene>
<dbReference type="InterPro" id="IPR036737">
    <property type="entry name" value="OmpA-like_sf"/>
</dbReference>
<dbReference type="PRINTS" id="PR01021">
    <property type="entry name" value="OMPADOMAIN"/>
</dbReference>
<dbReference type="InterPro" id="IPR006664">
    <property type="entry name" value="OMP_bac"/>
</dbReference>
<dbReference type="Gene3D" id="3.30.1330.60">
    <property type="entry name" value="OmpA-like domain"/>
    <property type="match status" value="1"/>
</dbReference>
<reference evidence="6 7" key="1">
    <citation type="submission" date="2018-01" db="EMBL/GenBank/DDBJ databases">
        <title>Whole genome sequencing of Histamine producing bacteria.</title>
        <authorList>
            <person name="Butler K."/>
        </authorList>
    </citation>
    <scope>NUCLEOTIDE SEQUENCE [LARGE SCALE GENOMIC DNA]</scope>
    <source>
        <strain evidence="6 7">A2-1</strain>
    </source>
</reference>
<evidence type="ECO:0000256" key="3">
    <source>
        <dbReference type="ARBA" id="ARBA00023237"/>
    </source>
</evidence>
<dbReference type="GO" id="GO:0009279">
    <property type="term" value="C:cell outer membrane"/>
    <property type="evidence" value="ECO:0007669"/>
    <property type="project" value="UniProtKB-SubCell"/>
</dbReference>
<dbReference type="EMBL" id="PYOY01000004">
    <property type="protein sequence ID" value="PSX07695.1"/>
    <property type="molecule type" value="Genomic_DNA"/>
</dbReference>
<comment type="subcellular location">
    <subcellularLocation>
        <location evidence="1">Cell outer membrane</location>
    </subcellularLocation>
</comment>
<dbReference type="SUPFAM" id="SSF103088">
    <property type="entry name" value="OmpA-like"/>
    <property type="match status" value="1"/>
</dbReference>
<keyword evidence="3" id="KW-0998">Cell outer membrane</keyword>
<organism evidence="6 7">
    <name type="scientific">Photobacterium angustum</name>
    <dbReference type="NCBI Taxonomy" id="661"/>
    <lineage>
        <taxon>Bacteria</taxon>
        <taxon>Pseudomonadati</taxon>
        <taxon>Pseudomonadota</taxon>
        <taxon>Gammaproteobacteria</taxon>
        <taxon>Vibrionales</taxon>
        <taxon>Vibrionaceae</taxon>
        <taxon>Photobacterium</taxon>
    </lineage>
</organism>
<evidence type="ECO:0000256" key="2">
    <source>
        <dbReference type="ARBA" id="ARBA00023136"/>
    </source>
</evidence>
<dbReference type="CDD" id="cd07185">
    <property type="entry name" value="OmpA_C-like"/>
    <property type="match status" value="1"/>
</dbReference>
<dbReference type="PROSITE" id="PS51123">
    <property type="entry name" value="OMPA_2"/>
    <property type="match status" value="1"/>
</dbReference>
<evidence type="ECO:0000259" key="5">
    <source>
        <dbReference type="PROSITE" id="PS51123"/>
    </source>
</evidence>
<sequence>MRFIAKVTLPILLLMLHGCVSDRAIYADYGDLACGTTVIEAPAPAIIPSDQWPVAVYFDFDKHDLQMSEQSQLDLASKILSDNPRYRVAVIGSADSMGGAKYNDKLALKRAKVVADYFFSKGIDRSRMVTLSSGSREQFIVSKDREVNRVNRRAQLILLGANYNPVSLDFSASK</sequence>
<dbReference type="AlphaFoldDB" id="A0A855SCK8"/>
<dbReference type="InterPro" id="IPR006665">
    <property type="entry name" value="OmpA-like"/>
</dbReference>
<dbReference type="PANTHER" id="PTHR30329">
    <property type="entry name" value="STATOR ELEMENT OF FLAGELLAR MOTOR COMPLEX"/>
    <property type="match status" value="1"/>
</dbReference>
<evidence type="ECO:0000313" key="6">
    <source>
        <dbReference type="EMBL" id="PSX07695.1"/>
    </source>
</evidence>
<name>A0A855SCK8_PHOAN</name>
<dbReference type="Proteomes" id="UP000241440">
    <property type="component" value="Unassembled WGS sequence"/>
</dbReference>
<dbReference type="GeneID" id="61228841"/>
<feature type="domain" description="OmpA-like" evidence="5">
    <location>
        <begin position="50"/>
        <end position="162"/>
    </location>
</feature>